<evidence type="ECO:0000313" key="2">
    <source>
        <dbReference type="EMBL" id="GAC28756.1"/>
    </source>
</evidence>
<gene>
    <name evidence="2" type="ORF">GPAL_1895</name>
</gene>
<protein>
    <recommendedName>
        <fullName evidence="1">Transposase IS801/IS1294 domain-containing protein</fullName>
    </recommendedName>
</protein>
<organism evidence="2 3">
    <name type="scientific">Brumicola pallidula DSM 14239 = ACAM 615</name>
    <dbReference type="NCBI Taxonomy" id="1121922"/>
    <lineage>
        <taxon>Bacteria</taxon>
        <taxon>Pseudomonadati</taxon>
        <taxon>Pseudomonadota</taxon>
        <taxon>Gammaproteobacteria</taxon>
        <taxon>Alteromonadales</taxon>
        <taxon>Alteromonadaceae</taxon>
        <taxon>Brumicola</taxon>
    </lineage>
</organism>
<dbReference type="GO" id="GO:0004803">
    <property type="term" value="F:transposase activity"/>
    <property type="evidence" value="ECO:0007669"/>
    <property type="project" value="InterPro"/>
</dbReference>
<feature type="domain" description="Transposase IS801/IS1294" evidence="1">
    <location>
        <begin position="6"/>
        <end position="43"/>
    </location>
</feature>
<dbReference type="GO" id="GO:0003677">
    <property type="term" value="F:DNA binding"/>
    <property type="evidence" value="ECO:0007669"/>
    <property type="project" value="InterPro"/>
</dbReference>
<dbReference type="Proteomes" id="UP000006251">
    <property type="component" value="Unassembled WGS sequence"/>
</dbReference>
<dbReference type="STRING" id="1121922.GCA_000428905_01118"/>
<name>K6YXR5_9ALTE</name>
<sequence>MKGRINAKTMQLDTMEFMRRFMLHVLPSGFHRIRHYGLLASHKKGYLSKALAANLFEEGVTLITTVRKNMKAKAISLWDRAML</sequence>
<dbReference type="InterPro" id="IPR007069">
    <property type="entry name" value="Transposase_32"/>
</dbReference>
<dbReference type="Pfam" id="PF04986">
    <property type="entry name" value="Y2_Tnp"/>
    <property type="match status" value="1"/>
</dbReference>
<reference evidence="3" key="1">
    <citation type="journal article" date="2014" name="Environ. Microbiol.">
        <title>Comparative genomics of the marine bacterial genus Glaciecola reveals the high degree of genomic diversity and genomic characteristic for cold adaptation.</title>
        <authorList>
            <person name="Qin Q.L."/>
            <person name="Xie B.B."/>
            <person name="Yu Y."/>
            <person name="Shu Y.L."/>
            <person name="Rong J.C."/>
            <person name="Zhang Y.J."/>
            <person name="Zhao D.L."/>
            <person name="Chen X.L."/>
            <person name="Zhang X.Y."/>
            <person name="Chen B."/>
            <person name="Zhou B.C."/>
            <person name="Zhang Y.Z."/>
        </authorList>
    </citation>
    <scope>NUCLEOTIDE SEQUENCE [LARGE SCALE GENOMIC DNA]</scope>
    <source>
        <strain evidence="3">ACAM 615</strain>
    </source>
</reference>
<dbReference type="EMBL" id="BAEQ01000029">
    <property type="protein sequence ID" value="GAC28756.1"/>
    <property type="molecule type" value="Genomic_DNA"/>
</dbReference>
<dbReference type="AlphaFoldDB" id="K6YXR5"/>
<accession>K6YXR5</accession>
<comment type="caution">
    <text evidence="2">The sequence shown here is derived from an EMBL/GenBank/DDBJ whole genome shotgun (WGS) entry which is preliminary data.</text>
</comment>
<evidence type="ECO:0000259" key="1">
    <source>
        <dbReference type="Pfam" id="PF04986"/>
    </source>
</evidence>
<keyword evidence="3" id="KW-1185">Reference proteome</keyword>
<proteinExistence type="predicted"/>
<dbReference type="GO" id="GO:0006313">
    <property type="term" value="P:DNA transposition"/>
    <property type="evidence" value="ECO:0007669"/>
    <property type="project" value="InterPro"/>
</dbReference>
<evidence type="ECO:0000313" key="3">
    <source>
        <dbReference type="Proteomes" id="UP000006251"/>
    </source>
</evidence>